<dbReference type="SFLD" id="SFLDG01140">
    <property type="entry name" value="C2.B:_Phosphomannomutase_and_P"/>
    <property type="match status" value="1"/>
</dbReference>
<dbReference type="eggNOG" id="COG0561">
    <property type="taxonomic scope" value="Bacteria"/>
</dbReference>
<evidence type="ECO:0000313" key="1">
    <source>
        <dbReference type="EMBL" id="ACL70361.1"/>
    </source>
</evidence>
<dbReference type="PANTHER" id="PTHR10000">
    <property type="entry name" value="PHOSPHOSERINE PHOSPHATASE"/>
    <property type="match status" value="1"/>
</dbReference>
<dbReference type="HOGENOM" id="CLU_044146_0_2_9"/>
<organism evidence="1 2">
    <name type="scientific">Halothermothrix orenii (strain H 168 / OCM 544 / DSM 9562)</name>
    <dbReference type="NCBI Taxonomy" id="373903"/>
    <lineage>
        <taxon>Bacteria</taxon>
        <taxon>Bacillati</taxon>
        <taxon>Bacillota</taxon>
        <taxon>Clostridia</taxon>
        <taxon>Halanaerobiales</taxon>
        <taxon>Halothermotrichaceae</taxon>
        <taxon>Halothermothrix</taxon>
    </lineage>
</organism>
<proteinExistence type="predicted"/>
<dbReference type="Pfam" id="PF08282">
    <property type="entry name" value="Hydrolase_3"/>
    <property type="match status" value="1"/>
</dbReference>
<dbReference type="GO" id="GO:0016791">
    <property type="term" value="F:phosphatase activity"/>
    <property type="evidence" value="ECO:0007669"/>
    <property type="project" value="UniProtKB-ARBA"/>
</dbReference>
<keyword evidence="2" id="KW-1185">Reference proteome</keyword>
<evidence type="ECO:0000313" key="2">
    <source>
        <dbReference type="Proteomes" id="UP000000719"/>
    </source>
</evidence>
<dbReference type="SUPFAM" id="SSF56784">
    <property type="entry name" value="HAD-like"/>
    <property type="match status" value="1"/>
</dbReference>
<dbReference type="Proteomes" id="UP000000719">
    <property type="component" value="Chromosome"/>
</dbReference>
<dbReference type="PANTHER" id="PTHR10000:SF8">
    <property type="entry name" value="HAD SUPERFAMILY HYDROLASE-LIKE, TYPE 3"/>
    <property type="match status" value="1"/>
</dbReference>
<keyword evidence="1" id="KW-0378">Hydrolase</keyword>
<dbReference type="InterPro" id="IPR036412">
    <property type="entry name" value="HAD-like_sf"/>
</dbReference>
<dbReference type="Gene3D" id="3.40.50.1000">
    <property type="entry name" value="HAD superfamily/HAD-like"/>
    <property type="match status" value="1"/>
</dbReference>
<dbReference type="InterPro" id="IPR000150">
    <property type="entry name" value="Cof"/>
</dbReference>
<dbReference type="CDD" id="cd07516">
    <property type="entry name" value="HAD_Pase"/>
    <property type="match status" value="1"/>
</dbReference>
<dbReference type="EMBL" id="CP001098">
    <property type="protein sequence ID" value="ACL70361.1"/>
    <property type="molecule type" value="Genomic_DNA"/>
</dbReference>
<dbReference type="PROSITE" id="PS01229">
    <property type="entry name" value="COF_2"/>
    <property type="match status" value="1"/>
</dbReference>
<dbReference type="InterPro" id="IPR023214">
    <property type="entry name" value="HAD_sf"/>
</dbReference>
<reference evidence="1 2" key="1">
    <citation type="journal article" date="2009" name="PLoS ONE">
        <title>Genome analysis of the anaerobic thermohalophilic bacterium Halothermothrix orenii.</title>
        <authorList>
            <person name="Mavromatis K."/>
            <person name="Ivanova N."/>
            <person name="Anderson I."/>
            <person name="Lykidis A."/>
            <person name="Hooper S.D."/>
            <person name="Sun H."/>
            <person name="Kunin V."/>
            <person name="Lapidus A."/>
            <person name="Hugenholtz P."/>
            <person name="Patel B."/>
            <person name="Kyrpides N.C."/>
        </authorList>
    </citation>
    <scope>NUCLEOTIDE SEQUENCE [LARGE SCALE GENOMIC DNA]</scope>
    <source>
        <strain evidence="2">H 168 / OCM 544 / DSM 9562</strain>
    </source>
</reference>
<dbReference type="OrthoDB" id="9781413at2"/>
<dbReference type="GO" id="GO:0000287">
    <property type="term" value="F:magnesium ion binding"/>
    <property type="evidence" value="ECO:0007669"/>
    <property type="project" value="TreeGrafter"/>
</dbReference>
<dbReference type="KEGG" id="hor:Hore_16120"/>
<dbReference type="SFLD" id="SFLDS00003">
    <property type="entry name" value="Haloacid_Dehalogenase"/>
    <property type="match status" value="1"/>
</dbReference>
<dbReference type="InterPro" id="IPR006379">
    <property type="entry name" value="HAD-SF_hydro_IIB"/>
</dbReference>
<sequence>MKEYRMVAMDLDGTLIDENQNLSQVTIDVITELMNRGVICVIATGRMFISALPYVRKLGIKKPVITYNGAFIKDPVTNKVLHHKPIPLNLAGQVIKITEEYGNHINLYEDDRLLVARRNEETLLYEDIAGVKAREVGPLSDYLGKPPTKLLIIERDRDKYEAIYREIRLQLEDDLAVTRSRDIFIEIMGKEISKGKALEKVASGFEIPLSQVIAIGDSWNDLEMIKAAGLGVAMGNSPEQIKAEADLVTLSNKENGVARILEKVLLH</sequence>
<dbReference type="NCBIfam" id="TIGR00099">
    <property type="entry name" value="Cof-subfamily"/>
    <property type="match status" value="1"/>
</dbReference>
<dbReference type="RefSeq" id="WP_012636544.1">
    <property type="nucleotide sequence ID" value="NC_011899.1"/>
</dbReference>
<dbReference type="AlphaFoldDB" id="B8CYJ2"/>
<dbReference type="STRING" id="373903.Hore_16120"/>
<dbReference type="SFLD" id="SFLDG01144">
    <property type="entry name" value="C2.B.4:_PGP_Like"/>
    <property type="match status" value="1"/>
</dbReference>
<dbReference type="Gene3D" id="3.30.1240.10">
    <property type="match status" value="1"/>
</dbReference>
<dbReference type="GO" id="GO:0005829">
    <property type="term" value="C:cytosol"/>
    <property type="evidence" value="ECO:0007669"/>
    <property type="project" value="TreeGrafter"/>
</dbReference>
<protein>
    <submittedName>
        <fullName evidence="1">Cof-like hydrolase</fullName>
    </submittedName>
</protein>
<name>B8CYJ2_HALOH</name>
<accession>B8CYJ2</accession>
<dbReference type="NCBIfam" id="TIGR01484">
    <property type="entry name" value="HAD-SF-IIB"/>
    <property type="match status" value="1"/>
</dbReference>
<gene>
    <name evidence="1" type="ordered locus">Hore_16120</name>
</gene>